<sequence>MLTAWDASRKMVRTFVDEYSVLEETRILHQVQAMSAWCNEILKPHYIDQNRDVIRQRATRLFNSSDALQRIRAFGESRMFISRADCDVYSNLALQATLLRVFLSFHPVWLQLGLETIFQTEISLGNAKEFPHIIGQFIQNRLFSETTIINNETLVHVGNRSLLTDAGRKAMNSRFIVYTLLFLYFVELAISESIFDNGPPMFTQTSEFKNYSDEHLSIVKTLEDLTDGVVLGYIVSIFVNYTTRKIIELISGCAPRSLLCRLCDPRGRSWRKILNVKICLQVAAEQGLYIPDVDLNSLVSGKRDVVLKTFWTLAKIYICNSYLPKLQGYIYRSYIALRHVKFWRECELSSTCCAYVSSMLQYITTSLSAALETFSPASIRGNDRVDIENERRRLEIENCINELCNLTSICEHFHLKLSRYHRDVLKVTINLLKTL</sequence>
<reference evidence="1 2" key="1">
    <citation type="submission" date="2013-11" db="EMBL/GenBank/DDBJ databases">
        <title>Draft genome of the bovine lungworm Dictyocaulus viviparus.</title>
        <authorList>
            <person name="Mitreva M."/>
        </authorList>
    </citation>
    <scope>NUCLEOTIDE SEQUENCE [LARGE SCALE GENOMIC DNA]</scope>
    <source>
        <strain evidence="1 2">HannoverDv2000</strain>
    </source>
</reference>
<accession>A0A0D8XB68</accession>
<evidence type="ECO:0008006" key="3">
    <source>
        <dbReference type="Google" id="ProtNLM"/>
    </source>
</evidence>
<name>A0A0D8XB68_DICVI</name>
<dbReference type="SUPFAM" id="SSF47576">
    <property type="entry name" value="Calponin-homology domain, CH-domain"/>
    <property type="match status" value="1"/>
</dbReference>
<reference evidence="2" key="2">
    <citation type="journal article" date="2016" name="Sci. Rep.">
        <title>Dictyocaulus viviparus genome, variome and transcriptome elucidate lungworm biology and support future intervention.</title>
        <authorList>
            <person name="McNulty S.N."/>
            <person name="Strube C."/>
            <person name="Rosa B.A."/>
            <person name="Martin J.C."/>
            <person name="Tyagi R."/>
            <person name="Choi Y.J."/>
            <person name="Wang Q."/>
            <person name="Hallsworth Pepin K."/>
            <person name="Zhang X."/>
            <person name="Ozersky P."/>
            <person name="Wilson R.K."/>
            <person name="Sternberg P.W."/>
            <person name="Gasser R.B."/>
            <person name="Mitreva M."/>
        </authorList>
    </citation>
    <scope>NUCLEOTIDE SEQUENCE [LARGE SCALE GENOMIC DNA]</scope>
    <source>
        <strain evidence="2">HannoverDv2000</strain>
    </source>
</reference>
<dbReference type="EMBL" id="KN716930">
    <property type="protein sequence ID" value="KJH41017.1"/>
    <property type="molecule type" value="Genomic_DNA"/>
</dbReference>
<protein>
    <recommendedName>
        <fullName evidence="3">Calponin-homology (CH) domain-containing protein</fullName>
    </recommendedName>
</protein>
<dbReference type="AlphaFoldDB" id="A0A0D8XB68"/>
<evidence type="ECO:0000313" key="2">
    <source>
        <dbReference type="Proteomes" id="UP000053766"/>
    </source>
</evidence>
<keyword evidence="2" id="KW-1185">Reference proteome</keyword>
<dbReference type="OrthoDB" id="5870774at2759"/>
<dbReference type="InterPro" id="IPR036872">
    <property type="entry name" value="CH_dom_sf"/>
</dbReference>
<organism evidence="1 2">
    <name type="scientific">Dictyocaulus viviparus</name>
    <name type="common">Bovine lungworm</name>
    <dbReference type="NCBI Taxonomy" id="29172"/>
    <lineage>
        <taxon>Eukaryota</taxon>
        <taxon>Metazoa</taxon>
        <taxon>Ecdysozoa</taxon>
        <taxon>Nematoda</taxon>
        <taxon>Chromadorea</taxon>
        <taxon>Rhabditida</taxon>
        <taxon>Rhabditina</taxon>
        <taxon>Rhabditomorpha</taxon>
        <taxon>Strongyloidea</taxon>
        <taxon>Metastrongylidae</taxon>
        <taxon>Dictyocaulus</taxon>
    </lineage>
</organism>
<dbReference type="Proteomes" id="UP000053766">
    <property type="component" value="Unassembled WGS sequence"/>
</dbReference>
<evidence type="ECO:0000313" key="1">
    <source>
        <dbReference type="EMBL" id="KJH41017.1"/>
    </source>
</evidence>
<dbReference type="STRING" id="29172.A0A0D8XB68"/>
<proteinExistence type="predicted"/>
<dbReference type="Gene3D" id="1.10.418.10">
    <property type="entry name" value="Calponin-like domain"/>
    <property type="match status" value="1"/>
</dbReference>
<gene>
    <name evidence="1" type="ORF">DICVIV_13013</name>
</gene>